<sequence>MNASDNRVEDHGFDSFFVEPFNDGDRGGQNNVNAFTKMTNDGSYFEFQKELQSNDINGFDFDLGYGNSIGVFIVAWIDTTAPGGPNRSIADGSTFKFIRLSLGTDNGDIIHTPEIGGKVNWLLSDQVYECVYLSSVDITYDGYANEDFWDRAVTYHVTIYFVDWENNYIQEDNRFDGEIRFVTDGYTTYIYFEIYEEKYDEGDANIFMFGQTANMLEVDRGTDLAVMTPESYEDMVFDQTKGEPISDIDVGGTIDG</sequence>
<evidence type="ECO:0000313" key="1">
    <source>
        <dbReference type="EMBL" id="UJG40303.1"/>
    </source>
</evidence>
<organism evidence="1">
    <name type="scientific">Candidatus Heimdallarchaeum aukensis</name>
    <dbReference type="NCBI Taxonomy" id="2876573"/>
    <lineage>
        <taxon>Archaea</taxon>
        <taxon>Promethearchaeati</taxon>
        <taxon>Candidatus Heimdallarchaeota</taxon>
        <taxon>Candidatus Heimdallarchaeia (ex Rinke et al. 2021) (nom. nud.)</taxon>
        <taxon>Candidatus Heimdallarchaeales</taxon>
        <taxon>Candidatus Heimdallarchaeaceae</taxon>
        <taxon>Candidatus Heimdallarchaeum</taxon>
    </lineage>
</organism>
<protein>
    <submittedName>
        <fullName evidence="1">Uncharacterized protein</fullName>
    </submittedName>
</protein>
<dbReference type="EMBL" id="CP084166">
    <property type="protein sequence ID" value="UJG40303.1"/>
    <property type="molecule type" value="Genomic_DNA"/>
</dbReference>
<name>A0A9Y1FL84_9ARCH</name>
<reference evidence="1" key="1">
    <citation type="journal article" date="2022" name="Nat. Microbiol.">
        <title>Unique mobile elements and scalable gene flow at the prokaryote-eukaryote boundary revealed by circularized Asgard archaea genomes.</title>
        <authorList>
            <person name="Wu F."/>
            <person name="Speth D.R."/>
            <person name="Philosof A."/>
            <person name="Cremiere A."/>
            <person name="Narayanan A."/>
            <person name="Barco R.A."/>
            <person name="Connon S.A."/>
            <person name="Amend J.P."/>
            <person name="Antoshechkin I.A."/>
            <person name="Orphan V.J."/>
        </authorList>
    </citation>
    <scope>NUCLEOTIDE SEQUENCE</scope>
    <source>
        <strain evidence="1">PM71</strain>
    </source>
</reference>
<dbReference type="Proteomes" id="UP001201020">
    <property type="component" value="Chromosome"/>
</dbReference>
<proteinExistence type="predicted"/>
<accession>A0A9Y1FL84</accession>
<gene>
    <name evidence="1" type="ORF">K9W45_10735</name>
</gene>
<dbReference type="AlphaFoldDB" id="A0A9Y1FL84"/>